<feature type="domain" description="DUF7691" evidence="1">
    <location>
        <begin position="8"/>
        <end position="221"/>
    </location>
</feature>
<name>A0ABX1H8D4_9ACTN</name>
<evidence type="ECO:0000259" key="1">
    <source>
        <dbReference type="Pfam" id="PF24740"/>
    </source>
</evidence>
<dbReference type="EMBL" id="JAAWWP010000020">
    <property type="protein sequence ID" value="NKI44649.1"/>
    <property type="molecule type" value="Genomic_DNA"/>
</dbReference>
<dbReference type="InterPro" id="IPR056108">
    <property type="entry name" value="DUF7691"/>
</dbReference>
<evidence type="ECO:0000313" key="3">
    <source>
        <dbReference type="Proteomes" id="UP000772196"/>
    </source>
</evidence>
<keyword evidence="3" id="KW-1185">Reference proteome</keyword>
<proteinExistence type="predicted"/>
<accession>A0ABX1H8D4</accession>
<sequence>MSGDVLVSMKTVRRSEWAALLGGVPGPEQQRVHELARERARAVQVRLDAADGERDGRQGELGLTVPDALAELLAGRAAQDGPGAGAAYRRALIALLAGIGSEPVVLGSYAAPPKALYARMDEEMRELGVPEALLPHRYLFAGAPEELPLPEPPDGHPGLGSLPVDRAGALAEAGRRVAYSLGTTYYAVRPLVDALESAHQEWQRALRSGRRDHADLVVFWSDDE</sequence>
<evidence type="ECO:0000313" key="2">
    <source>
        <dbReference type="EMBL" id="NKI44649.1"/>
    </source>
</evidence>
<dbReference type="Pfam" id="PF24740">
    <property type="entry name" value="DUF7691"/>
    <property type="match status" value="1"/>
</dbReference>
<dbReference type="RefSeq" id="WP_168542903.1">
    <property type="nucleotide sequence ID" value="NZ_JAAWWP010000020.1"/>
</dbReference>
<reference evidence="2 3" key="1">
    <citation type="submission" date="2020-04" db="EMBL/GenBank/DDBJ databases">
        <title>Phylogenetic Diversity and Antibacterial Activity against Ralstonia solanacearum of Endophytic Actinomycete Isolated from Moss.</title>
        <authorList>
            <person name="Zhuang X."/>
        </authorList>
    </citation>
    <scope>NUCLEOTIDE SEQUENCE [LARGE SCALE GENOMIC DNA]</scope>
    <source>
        <strain evidence="2 3">LD120</strain>
    </source>
</reference>
<dbReference type="Proteomes" id="UP000772196">
    <property type="component" value="Unassembled WGS sequence"/>
</dbReference>
<organism evidence="2 3">
    <name type="scientific">Streptomyces physcomitrii</name>
    <dbReference type="NCBI Taxonomy" id="2724184"/>
    <lineage>
        <taxon>Bacteria</taxon>
        <taxon>Bacillati</taxon>
        <taxon>Actinomycetota</taxon>
        <taxon>Actinomycetes</taxon>
        <taxon>Kitasatosporales</taxon>
        <taxon>Streptomycetaceae</taxon>
        <taxon>Streptomyces</taxon>
    </lineage>
</organism>
<protein>
    <recommendedName>
        <fullName evidence="1">DUF7691 domain-containing protein</fullName>
    </recommendedName>
</protein>
<comment type="caution">
    <text evidence="2">The sequence shown here is derived from an EMBL/GenBank/DDBJ whole genome shotgun (WGS) entry which is preliminary data.</text>
</comment>
<gene>
    <name evidence="2" type="ORF">HFV08_26060</name>
</gene>